<keyword evidence="5" id="KW-1185">Reference proteome</keyword>
<evidence type="ECO:0000313" key="5">
    <source>
        <dbReference type="Proteomes" id="UP000305233"/>
    </source>
</evidence>
<dbReference type="Pfam" id="PF01882">
    <property type="entry name" value="DUF58"/>
    <property type="match status" value="1"/>
</dbReference>
<proteinExistence type="predicted"/>
<organism evidence="4 5">
    <name type="scientific">Arthrobacter echini</name>
    <dbReference type="NCBI Taxonomy" id="1529066"/>
    <lineage>
        <taxon>Bacteria</taxon>
        <taxon>Bacillati</taxon>
        <taxon>Actinomycetota</taxon>
        <taxon>Actinomycetes</taxon>
        <taxon>Micrococcales</taxon>
        <taxon>Micrococcaceae</taxon>
        <taxon>Arthrobacter</taxon>
    </lineage>
</organism>
<dbReference type="OrthoDB" id="9776116at2"/>
<feature type="transmembrane region" description="Helical" evidence="2">
    <location>
        <begin position="26"/>
        <end position="44"/>
    </location>
</feature>
<feature type="compositionally biased region" description="Basic and acidic residues" evidence="1">
    <location>
        <begin position="433"/>
        <end position="443"/>
    </location>
</feature>
<evidence type="ECO:0000256" key="2">
    <source>
        <dbReference type="SAM" id="Phobius"/>
    </source>
</evidence>
<gene>
    <name evidence="4" type="ORF">E8P82_09205</name>
</gene>
<name>A0A4S5E3Y8_9MICC</name>
<keyword evidence="2" id="KW-0472">Membrane</keyword>
<accession>A0A4S5E3Y8</accession>
<reference evidence="4 5" key="1">
    <citation type="submission" date="2019-04" db="EMBL/GenBank/DDBJ databases">
        <authorList>
            <person name="Liu Q."/>
            <person name="Xin Y.-H."/>
        </authorList>
    </citation>
    <scope>NUCLEOTIDE SEQUENCE [LARGE SCALE GENOMIC DNA]</scope>
    <source>
        <strain evidence="4 5">AM23</strain>
    </source>
</reference>
<evidence type="ECO:0000259" key="3">
    <source>
        <dbReference type="Pfam" id="PF01882"/>
    </source>
</evidence>
<feature type="region of interest" description="Disordered" evidence="1">
    <location>
        <begin position="1"/>
        <end position="21"/>
    </location>
</feature>
<dbReference type="Proteomes" id="UP000305233">
    <property type="component" value="Unassembled WGS sequence"/>
</dbReference>
<dbReference type="InterPro" id="IPR002881">
    <property type="entry name" value="DUF58"/>
</dbReference>
<protein>
    <submittedName>
        <fullName evidence="4">DUF58 domain-containing protein</fullName>
    </submittedName>
</protein>
<feature type="region of interest" description="Disordered" evidence="1">
    <location>
        <begin position="426"/>
        <end position="452"/>
    </location>
</feature>
<keyword evidence="2" id="KW-0812">Transmembrane</keyword>
<feature type="domain" description="DUF58" evidence="3">
    <location>
        <begin position="218"/>
        <end position="387"/>
    </location>
</feature>
<comment type="caution">
    <text evidence="4">The sequence shown here is derived from an EMBL/GenBank/DDBJ whole genome shotgun (WGS) entry which is preliminary data.</text>
</comment>
<dbReference type="PANTHER" id="PTHR33608:SF14">
    <property type="entry name" value="POSSIBLE CONSERVED SECRETED PROTEIN"/>
    <property type="match status" value="1"/>
</dbReference>
<dbReference type="EMBL" id="SSWH01000007">
    <property type="protein sequence ID" value="THJ66175.1"/>
    <property type="molecule type" value="Genomic_DNA"/>
</dbReference>
<dbReference type="RefSeq" id="WP_136454248.1">
    <property type="nucleotide sequence ID" value="NZ_SSWH01000007.1"/>
</dbReference>
<evidence type="ECO:0000313" key="4">
    <source>
        <dbReference type="EMBL" id="THJ66175.1"/>
    </source>
</evidence>
<evidence type="ECO:0000256" key="1">
    <source>
        <dbReference type="SAM" id="MobiDB-lite"/>
    </source>
</evidence>
<keyword evidence="2" id="KW-1133">Transmembrane helix</keyword>
<dbReference type="AlphaFoldDB" id="A0A4S5E3Y8"/>
<dbReference type="PANTHER" id="PTHR33608">
    <property type="entry name" value="BLL2464 PROTEIN"/>
    <property type="match status" value="1"/>
</dbReference>
<feature type="compositionally biased region" description="Low complexity" evidence="1">
    <location>
        <begin position="10"/>
        <end position="21"/>
    </location>
</feature>
<feature type="region of interest" description="Disordered" evidence="1">
    <location>
        <begin position="192"/>
        <end position="226"/>
    </location>
</feature>
<sequence>MARDTGPGLARGSTARGRGATRSPGWALAVILTLICVVAGLVPGRPGTVALAVPFALLALSGRDHRTGARSGTEPLVLISTDRHLTRSTSTLRLLLTPRPKEEPTKTLAAPSLVAITLAAPGCPADGLVLQADEECPLVADIPVSGEIAVLSYGSAGVSADVVRPTDFVQAPPVRVSVLPQVGPTLARPVSRRLSGLSGSHTSRRPGEGGELRSIAPMQPGDQQRRIDWRATARRSTDQDMLMVRRTFADAEASVVLVVDRANDLPASTEDWFAAGTSTLGQGSLHVARTAAATVAASYLAAGDRVGLDDLSGTRRPLRSAAGSRQLEQIRTRLAGMSVVPRRRHRRDPVPPQGAVVIIFSAFLDEEPARLLRLWHAQGHPVIGVDCVPVLQRTESSRAQDQTVRLTLLRRRLLLEDLQTEGITVLSGSVQDEPGRQSEREHGAPLPDAAGTDLDTGLRLLARQSRRGAGLSAAPGTARGIR</sequence>